<accession>A0A443RWQ2</accession>
<keyword evidence="2" id="KW-0378">Hydrolase</keyword>
<dbReference type="PANTHER" id="PTHR19422:SF123">
    <property type="entry name" value="RT1 CLASS I, LOCUS CE15"/>
    <property type="match status" value="1"/>
</dbReference>
<reference evidence="5 6" key="1">
    <citation type="journal article" date="2018" name="Gigascience">
        <title>Genomes of trombidid mites reveal novel predicted allergens and laterally-transferred genes associated with secondary metabolism.</title>
        <authorList>
            <person name="Dong X."/>
            <person name="Chaisiri K."/>
            <person name="Xia D."/>
            <person name="Armstrong S.D."/>
            <person name="Fang Y."/>
            <person name="Donnelly M.J."/>
            <person name="Kadowaki T."/>
            <person name="McGarry J.W."/>
            <person name="Darby A.C."/>
            <person name="Makepeace B.L."/>
        </authorList>
    </citation>
    <scope>NUCLEOTIDE SEQUENCE [LARGE SCALE GENOMIC DNA]</scope>
    <source>
        <strain evidence="5">UoL-UT</strain>
    </source>
</reference>
<evidence type="ECO:0000313" key="5">
    <source>
        <dbReference type="EMBL" id="RWS19811.1"/>
    </source>
</evidence>
<dbReference type="OrthoDB" id="419889at2759"/>
<keyword evidence="2" id="KW-0064">Aspartyl protease</keyword>
<dbReference type="InterPro" id="IPR036157">
    <property type="entry name" value="dUTPase-like_sf"/>
</dbReference>
<evidence type="ECO:0000256" key="2">
    <source>
        <dbReference type="ARBA" id="ARBA00022750"/>
    </source>
</evidence>
<dbReference type="VEuPathDB" id="VectorBase:LDEU012229"/>
<proteinExistence type="predicted"/>
<name>A0A443RWQ2_9ACAR</name>
<sequence length="94" mass="9864">MRGYPTVPTGPSDPLPSHRPNRISRGDPHLDLCASTGTILTPDMGVQIIPTNTYGPLPEGTIGLLLGRSSDALKGLCITPGVIAPTTPEKFRSC</sequence>
<feature type="region of interest" description="Disordered" evidence="3">
    <location>
        <begin position="1"/>
        <end position="27"/>
    </location>
</feature>
<dbReference type="PANTHER" id="PTHR19422">
    <property type="entry name" value="GAG RETROVIRAL POLYPROTEIN"/>
    <property type="match status" value="1"/>
</dbReference>
<organism evidence="5 6">
    <name type="scientific">Leptotrombidium deliense</name>
    <dbReference type="NCBI Taxonomy" id="299467"/>
    <lineage>
        <taxon>Eukaryota</taxon>
        <taxon>Metazoa</taxon>
        <taxon>Ecdysozoa</taxon>
        <taxon>Arthropoda</taxon>
        <taxon>Chelicerata</taxon>
        <taxon>Arachnida</taxon>
        <taxon>Acari</taxon>
        <taxon>Acariformes</taxon>
        <taxon>Trombidiformes</taxon>
        <taxon>Prostigmata</taxon>
        <taxon>Anystina</taxon>
        <taxon>Parasitengona</taxon>
        <taxon>Trombiculoidea</taxon>
        <taxon>Trombiculidae</taxon>
        <taxon>Leptotrombidium</taxon>
    </lineage>
</organism>
<gene>
    <name evidence="5" type="ORF">B4U80_12210</name>
</gene>
<dbReference type="Pfam" id="PF00692">
    <property type="entry name" value="dUTPase"/>
    <property type="match status" value="1"/>
</dbReference>
<keyword evidence="1" id="KW-0645">Protease</keyword>
<feature type="domain" description="dUTPase-like" evidence="4">
    <location>
        <begin position="18"/>
        <end position="84"/>
    </location>
</feature>
<evidence type="ECO:0000259" key="4">
    <source>
        <dbReference type="Pfam" id="PF00692"/>
    </source>
</evidence>
<dbReference type="AlphaFoldDB" id="A0A443RWQ2"/>
<dbReference type="SUPFAM" id="SSF51283">
    <property type="entry name" value="dUTPase-like"/>
    <property type="match status" value="1"/>
</dbReference>
<dbReference type="GO" id="GO:0006508">
    <property type="term" value="P:proteolysis"/>
    <property type="evidence" value="ECO:0007669"/>
    <property type="project" value="UniProtKB-KW"/>
</dbReference>
<dbReference type="Proteomes" id="UP000288716">
    <property type="component" value="Unassembled WGS sequence"/>
</dbReference>
<evidence type="ECO:0000313" key="6">
    <source>
        <dbReference type="Proteomes" id="UP000288716"/>
    </source>
</evidence>
<dbReference type="EMBL" id="NCKV01022554">
    <property type="protein sequence ID" value="RWS19811.1"/>
    <property type="molecule type" value="Genomic_DNA"/>
</dbReference>
<comment type="caution">
    <text evidence="5">The sequence shown here is derived from an EMBL/GenBank/DDBJ whole genome shotgun (WGS) entry which is preliminary data.</text>
</comment>
<evidence type="ECO:0000256" key="3">
    <source>
        <dbReference type="SAM" id="MobiDB-lite"/>
    </source>
</evidence>
<keyword evidence="6" id="KW-1185">Reference proteome</keyword>
<dbReference type="InterPro" id="IPR029054">
    <property type="entry name" value="dUTPase-like"/>
</dbReference>
<evidence type="ECO:0000256" key="1">
    <source>
        <dbReference type="ARBA" id="ARBA00022670"/>
    </source>
</evidence>
<dbReference type="GO" id="GO:0004190">
    <property type="term" value="F:aspartic-type endopeptidase activity"/>
    <property type="evidence" value="ECO:0007669"/>
    <property type="project" value="UniProtKB-KW"/>
</dbReference>
<protein>
    <submittedName>
        <fullName evidence="5">Endogenous retrovirus group K member 9 Pol protein-like protein</fullName>
    </submittedName>
</protein>
<dbReference type="InterPro" id="IPR051592">
    <property type="entry name" value="HERV-K_Pro_peptidase_A2"/>
</dbReference>
<dbReference type="Gene3D" id="2.70.40.10">
    <property type="match status" value="1"/>
</dbReference>